<feature type="domain" description="Beta-xylosidase C-terminal Concanavalin A-like" evidence="7">
    <location>
        <begin position="327"/>
        <end position="524"/>
    </location>
</feature>
<dbReference type="InterPro" id="IPR051795">
    <property type="entry name" value="Glycosyl_Hydrlase_43"/>
</dbReference>
<evidence type="ECO:0000256" key="5">
    <source>
        <dbReference type="PIRSR" id="PIRSR606710-2"/>
    </source>
</evidence>
<dbReference type="Pfam" id="PF17851">
    <property type="entry name" value="GH43_C2"/>
    <property type="match status" value="2"/>
</dbReference>
<comment type="caution">
    <text evidence="8">The sequence shown here is derived from an EMBL/GenBank/DDBJ whole genome shotgun (WGS) entry which is preliminary data.</text>
</comment>
<gene>
    <name evidence="8" type="ORF">TD95_003630</name>
</gene>
<feature type="signal peptide" evidence="6">
    <location>
        <begin position="1"/>
        <end position="20"/>
    </location>
</feature>
<dbReference type="GO" id="GO:0005975">
    <property type="term" value="P:carbohydrate metabolic process"/>
    <property type="evidence" value="ECO:0007669"/>
    <property type="project" value="InterPro"/>
</dbReference>
<dbReference type="InterPro" id="IPR041542">
    <property type="entry name" value="GH43_C2"/>
</dbReference>
<dbReference type="Gene3D" id="2.60.120.200">
    <property type="match status" value="2"/>
</dbReference>
<dbReference type="PANTHER" id="PTHR42812">
    <property type="entry name" value="BETA-XYLOSIDASE"/>
    <property type="match status" value="1"/>
</dbReference>
<evidence type="ECO:0000256" key="2">
    <source>
        <dbReference type="ARBA" id="ARBA00022801"/>
    </source>
</evidence>
<dbReference type="OrthoDB" id="408373at2759"/>
<accession>A0A0F4ZK00</accession>
<evidence type="ECO:0000256" key="1">
    <source>
        <dbReference type="ARBA" id="ARBA00009865"/>
    </source>
</evidence>
<dbReference type="InterPro" id="IPR013320">
    <property type="entry name" value="ConA-like_dom_sf"/>
</dbReference>
<dbReference type="PANTHER" id="PTHR42812:SF12">
    <property type="entry name" value="BETA-XYLOSIDASE-RELATED"/>
    <property type="match status" value="1"/>
</dbReference>
<evidence type="ECO:0000313" key="9">
    <source>
        <dbReference type="Proteomes" id="UP000033483"/>
    </source>
</evidence>
<dbReference type="Pfam" id="PF04616">
    <property type="entry name" value="Glyco_hydro_43"/>
    <property type="match status" value="2"/>
</dbReference>
<dbReference type="EMBL" id="LAEV01000369">
    <property type="protein sequence ID" value="KKA30545.1"/>
    <property type="molecule type" value="Genomic_DNA"/>
</dbReference>
<dbReference type="Gene3D" id="2.115.10.20">
    <property type="entry name" value="Glycosyl hydrolase domain, family 43"/>
    <property type="match status" value="2"/>
</dbReference>
<dbReference type="CDD" id="cd09001">
    <property type="entry name" value="GH43_FsAxh1-like"/>
    <property type="match status" value="1"/>
</dbReference>
<dbReference type="AlphaFoldDB" id="A0A0F4ZK00"/>
<sequence>MTRRRSCLPALGAFGSLAAAVTNFANPVIYQDLADVDIIRVNDTFYYSASSMHYSPGAPVLRSYDLVNWEYLGHSVPVLDFGPQYYLNGSGSAYVGGVWASTMQYRESNGLFYWYGLIQSTGKTHVFTAEQPQGPWTEHTPLPQAYYDCGLLIDTDDTMYMAYGNYQLHVAQLSADGMSQVKSQIVYTEPNNVLIEGSRMYKRNGAYYIFATKPSNSQYILKSTSGPFGPYEIRPVVVNIASPVAATGSPHQGGLVETASGQWYYMAFVDAYPLGRMPVLAPVSWDADGWPVVQTNAAGGWSVTYDMPVVTDKKINAANAPGAFKESFAGQKALSPRWEWNHNPLDSAWEFVSTGLQLTTARVVSEIYDAQNTLTVRTFGPKSQATWKLDVSAMKDGDRAGAAIFRSDSAYIGVHKDNGQSRLVYVDDLDLGANWQLPKTGGAGTVTGGPTLTQSSVWLRVKADVRPGFSSEYNDPRPATFYYSLDGTNFKQLGGAYNLNHTWQFFMAYRFAVFNFATEQTGGHVIVNEHAKQHSLEHLHKSTFKMQNTVNPIIPGFAPDPSIIKHGDFFFLVNSSFHLFPGLPIYASKNLASWEHIGNALNRPEQMSLAKSSTHIVGTNSNDPLFATGGLYAPTLRFHDGVFYIICTNVLKTAGADDDCQNFIISTTDIWEGPWSDPVYFSFAGIDPSLLFDQGRVYVAGSRGPGPSTKINMFELDISTGHKLTDEKTIWTGTGGIYPEGPHVYKRNEVYYLVIAEGGTHDGHMVTMARSSSVWGPYESAPGNPILTARGTDEFVQFTGHCDIFDHKGETWGVCLGVRKFAGGQMPMGRESFLTRGRWDADGWLALERVKMEPEGVTLVEKAPCKTQKAGLDYLFIRDVQLKQYAIDYEQGSGSVTASAVLLSDKSASPSFVGKRQRLLDGQSSVQITSFAPTLQAGMAVYKDEHRFASIMYNAATRKVTFNVTNDAKEIHRNSSADVADVTKVKFKIVCRQTEYTFEYDDGKGWKKLAAMDALDLTGLDFVGPIIGVYVVGEGQAEYSEFVVE</sequence>
<reference evidence="8 9" key="1">
    <citation type="submission" date="2015-03" db="EMBL/GenBank/DDBJ databases">
        <authorList>
            <person name="Radwan O."/>
            <person name="Al-Naeli F.A."/>
            <person name="Rendon G.A."/>
            <person name="Fields C."/>
        </authorList>
    </citation>
    <scope>NUCLEOTIDE SEQUENCE [LARGE SCALE GENOMIC DNA]</scope>
    <source>
        <strain evidence="8">CR-DP1</strain>
    </source>
</reference>
<name>A0A0F4ZK00_9PEZI</name>
<keyword evidence="2" id="KW-0378">Hydrolase</keyword>
<dbReference type="CDD" id="cd18617">
    <property type="entry name" value="GH43_XynB-like"/>
    <property type="match status" value="1"/>
</dbReference>
<evidence type="ECO:0000256" key="3">
    <source>
        <dbReference type="ARBA" id="ARBA00023295"/>
    </source>
</evidence>
<dbReference type="GO" id="GO:0004553">
    <property type="term" value="F:hydrolase activity, hydrolyzing O-glycosyl compounds"/>
    <property type="evidence" value="ECO:0007669"/>
    <property type="project" value="InterPro"/>
</dbReference>
<dbReference type="SUPFAM" id="SSF49899">
    <property type="entry name" value="Concanavalin A-like lectins/glucanases"/>
    <property type="match status" value="2"/>
</dbReference>
<dbReference type="InterPro" id="IPR006710">
    <property type="entry name" value="Glyco_hydro_43"/>
</dbReference>
<proteinExistence type="inferred from homology"/>
<feature type="active site" description="Proton acceptor" evidence="4">
    <location>
        <position position="560"/>
    </location>
</feature>
<feature type="site" description="Important for catalytic activity, responsible for pKa modulation of the active site Glu and correct orientation of both the proton donor and substrate" evidence="5">
    <location>
        <position position="687"/>
    </location>
</feature>
<evidence type="ECO:0000256" key="4">
    <source>
        <dbReference type="PIRSR" id="PIRSR606710-1"/>
    </source>
</evidence>
<organism evidence="8 9">
    <name type="scientific">Thielaviopsis punctulata</name>
    <dbReference type="NCBI Taxonomy" id="72032"/>
    <lineage>
        <taxon>Eukaryota</taxon>
        <taxon>Fungi</taxon>
        <taxon>Dikarya</taxon>
        <taxon>Ascomycota</taxon>
        <taxon>Pezizomycotina</taxon>
        <taxon>Sordariomycetes</taxon>
        <taxon>Hypocreomycetidae</taxon>
        <taxon>Microascales</taxon>
        <taxon>Ceratocystidaceae</taxon>
        <taxon>Thielaviopsis</taxon>
    </lineage>
</organism>
<keyword evidence="6" id="KW-0732">Signal</keyword>
<feature type="active site" description="Proton donor" evidence="4">
    <location>
        <position position="740"/>
    </location>
</feature>
<evidence type="ECO:0000256" key="6">
    <source>
        <dbReference type="SAM" id="SignalP"/>
    </source>
</evidence>
<evidence type="ECO:0000259" key="7">
    <source>
        <dbReference type="Pfam" id="PF17851"/>
    </source>
</evidence>
<evidence type="ECO:0000313" key="8">
    <source>
        <dbReference type="EMBL" id="KKA30545.1"/>
    </source>
</evidence>
<dbReference type="SUPFAM" id="SSF75005">
    <property type="entry name" value="Arabinanase/levansucrase/invertase"/>
    <property type="match status" value="2"/>
</dbReference>
<feature type="domain" description="Beta-xylosidase C-terminal Concanavalin A-like" evidence="7">
    <location>
        <begin position="903"/>
        <end position="1037"/>
    </location>
</feature>
<dbReference type="Proteomes" id="UP000033483">
    <property type="component" value="Unassembled WGS sequence"/>
</dbReference>
<dbReference type="InterPro" id="IPR023296">
    <property type="entry name" value="Glyco_hydro_beta-prop_sf"/>
</dbReference>
<keyword evidence="3" id="KW-0326">Glycosidase</keyword>
<protein>
    <recommendedName>
        <fullName evidence="7">Beta-xylosidase C-terminal Concanavalin A-like domain-containing protein</fullName>
    </recommendedName>
</protein>
<feature type="chain" id="PRO_5002482920" description="Beta-xylosidase C-terminal Concanavalin A-like domain-containing protein" evidence="6">
    <location>
        <begin position="21"/>
        <end position="1045"/>
    </location>
</feature>
<keyword evidence="9" id="KW-1185">Reference proteome</keyword>
<comment type="similarity">
    <text evidence="1">Belongs to the glycosyl hydrolase 43 family.</text>
</comment>